<protein>
    <submittedName>
        <fullName evidence="2">Uncharacterized protein</fullName>
    </submittedName>
</protein>
<dbReference type="Proteomes" id="UP000184280">
    <property type="component" value="Unassembled WGS sequence"/>
</dbReference>
<evidence type="ECO:0000313" key="3">
    <source>
        <dbReference type="Proteomes" id="UP000184280"/>
    </source>
</evidence>
<dbReference type="RefSeq" id="WP_139294667.1">
    <property type="nucleotide sequence ID" value="NZ_FOLF01000003.1"/>
</dbReference>
<accession>A0A1M7E993</accession>
<keyword evidence="1" id="KW-0812">Transmembrane</keyword>
<organism evidence="2 3">
    <name type="scientific">Xylanibacter ruminicola</name>
    <name type="common">Prevotella ruminicola</name>
    <dbReference type="NCBI Taxonomy" id="839"/>
    <lineage>
        <taxon>Bacteria</taxon>
        <taxon>Pseudomonadati</taxon>
        <taxon>Bacteroidota</taxon>
        <taxon>Bacteroidia</taxon>
        <taxon>Bacteroidales</taxon>
        <taxon>Prevotellaceae</taxon>
        <taxon>Xylanibacter</taxon>
    </lineage>
</organism>
<reference evidence="2 3" key="1">
    <citation type="submission" date="2016-11" db="EMBL/GenBank/DDBJ databases">
        <authorList>
            <person name="Jaros S."/>
            <person name="Januszkiewicz K."/>
            <person name="Wedrychowicz H."/>
        </authorList>
    </citation>
    <scope>NUCLEOTIDE SEQUENCE [LARGE SCALE GENOMIC DNA]</scope>
    <source>
        <strain evidence="2 3">BPI-34</strain>
    </source>
</reference>
<sequence>MKLKKRKIKYSAIFLLCWLAFLVFLIDGVLIFQTLVDYFGSYALVEVALLLLVLLPTLAVYAFTKEKK</sequence>
<dbReference type="OrthoDB" id="1081181at2"/>
<evidence type="ECO:0000313" key="2">
    <source>
        <dbReference type="EMBL" id="SHL88293.1"/>
    </source>
</evidence>
<evidence type="ECO:0000256" key="1">
    <source>
        <dbReference type="SAM" id="Phobius"/>
    </source>
</evidence>
<name>A0A1M7E993_XYLRU</name>
<dbReference type="AlphaFoldDB" id="A0A1M7E993"/>
<feature type="transmembrane region" description="Helical" evidence="1">
    <location>
        <begin position="42"/>
        <end position="63"/>
    </location>
</feature>
<feature type="transmembrane region" description="Helical" evidence="1">
    <location>
        <begin position="12"/>
        <end position="36"/>
    </location>
</feature>
<dbReference type="EMBL" id="FRCJ01000001">
    <property type="protein sequence ID" value="SHL88293.1"/>
    <property type="molecule type" value="Genomic_DNA"/>
</dbReference>
<keyword evidence="1" id="KW-0472">Membrane</keyword>
<gene>
    <name evidence="2" type="ORF">SAMN04488494_0998</name>
</gene>
<keyword evidence="1" id="KW-1133">Transmembrane helix</keyword>
<proteinExistence type="predicted"/>